<dbReference type="RefSeq" id="WP_344607884.1">
    <property type="nucleotide sequence ID" value="NZ_BAAAHE010000040.1"/>
</dbReference>
<evidence type="ECO:0000313" key="6">
    <source>
        <dbReference type="Proteomes" id="UP001500957"/>
    </source>
</evidence>
<name>A0ABN1H7B4_9ACTN</name>
<keyword evidence="2" id="KW-0175">Coiled coil</keyword>
<feature type="compositionally biased region" description="Low complexity" evidence="3">
    <location>
        <begin position="21"/>
        <end position="38"/>
    </location>
</feature>
<feature type="transmembrane region" description="Helical" evidence="4">
    <location>
        <begin position="106"/>
        <end position="125"/>
    </location>
</feature>
<keyword evidence="4" id="KW-0812">Transmembrane</keyword>
<feature type="coiled-coil region" evidence="2">
    <location>
        <begin position="144"/>
        <end position="171"/>
    </location>
</feature>
<dbReference type="InterPro" id="IPR010273">
    <property type="entry name" value="DUF881"/>
</dbReference>
<sequence length="326" mass="34324">MTTPPENPRPEDQPDASLDYGSGPAPDSSAPDSSAPDSSGEDETLLIAGYKVGGRPAPADEGSEAPAAPPVSSTLPRGEQSFSPPPAGFRGLLAALRVRRAAPTQVMIAVLCGLLGFFAVVQLRLQADDNNLRSARQSDLIRILDDLNDRSERLDSEIRDLEQRKAELQSGSDRSKAALTEAQGRRAVLGILAGTVAAKGPGIALRIEDPQQKVDAAVLLDALQELRDAGAEAVQINDIRVVAGTDFLDSGPGSVRIDGQTVTAPYLFKVIGDPDTLVPALRIPGGVFAVLDERGAIPSVETRKQITVDATRPAADLDYARPSENN</sequence>
<reference evidence="5 6" key="1">
    <citation type="journal article" date="2019" name="Int. J. Syst. Evol. Microbiol.">
        <title>The Global Catalogue of Microorganisms (GCM) 10K type strain sequencing project: providing services to taxonomists for standard genome sequencing and annotation.</title>
        <authorList>
            <consortium name="The Broad Institute Genomics Platform"/>
            <consortium name="The Broad Institute Genome Sequencing Center for Infectious Disease"/>
            <person name="Wu L."/>
            <person name="Ma J."/>
        </authorList>
    </citation>
    <scope>NUCLEOTIDE SEQUENCE [LARGE SCALE GENOMIC DNA]</scope>
    <source>
        <strain evidence="5 6">JCM 10671</strain>
    </source>
</reference>
<protein>
    <submittedName>
        <fullName evidence="5">DUF881 domain-containing protein</fullName>
    </submittedName>
</protein>
<evidence type="ECO:0000313" key="5">
    <source>
        <dbReference type="EMBL" id="GAA0631397.1"/>
    </source>
</evidence>
<evidence type="ECO:0000256" key="1">
    <source>
        <dbReference type="ARBA" id="ARBA00009108"/>
    </source>
</evidence>
<keyword evidence="6" id="KW-1185">Reference proteome</keyword>
<evidence type="ECO:0000256" key="2">
    <source>
        <dbReference type="SAM" id="Coils"/>
    </source>
</evidence>
<keyword evidence="4" id="KW-0472">Membrane</keyword>
<accession>A0ABN1H7B4</accession>
<comment type="similarity">
    <text evidence="1">Belongs to the UPF0749 family.</text>
</comment>
<evidence type="ECO:0000256" key="4">
    <source>
        <dbReference type="SAM" id="Phobius"/>
    </source>
</evidence>
<evidence type="ECO:0000256" key="3">
    <source>
        <dbReference type="SAM" id="MobiDB-lite"/>
    </source>
</evidence>
<dbReference type="Proteomes" id="UP001500957">
    <property type="component" value="Unassembled WGS sequence"/>
</dbReference>
<dbReference type="EMBL" id="BAAAHE010000040">
    <property type="protein sequence ID" value="GAA0631397.1"/>
    <property type="molecule type" value="Genomic_DNA"/>
</dbReference>
<keyword evidence="4" id="KW-1133">Transmembrane helix</keyword>
<dbReference type="Pfam" id="PF05949">
    <property type="entry name" value="DUF881"/>
    <property type="match status" value="1"/>
</dbReference>
<dbReference type="PANTHER" id="PTHR37313">
    <property type="entry name" value="UPF0749 PROTEIN RV1825"/>
    <property type="match status" value="1"/>
</dbReference>
<comment type="caution">
    <text evidence="5">The sequence shown here is derived from an EMBL/GenBank/DDBJ whole genome shotgun (WGS) entry which is preliminary data.</text>
</comment>
<gene>
    <name evidence="5" type="ORF">GCM10009547_39130</name>
</gene>
<dbReference type="PANTHER" id="PTHR37313:SF2">
    <property type="entry name" value="UPF0749 PROTEIN YLXX"/>
    <property type="match status" value="1"/>
</dbReference>
<proteinExistence type="inferred from homology"/>
<dbReference type="Gene3D" id="3.30.70.1880">
    <property type="entry name" value="Protein of unknown function DUF881"/>
    <property type="match status" value="1"/>
</dbReference>
<feature type="region of interest" description="Disordered" evidence="3">
    <location>
        <begin position="1"/>
        <end position="84"/>
    </location>
</feature>
<organism evidence="5 6">
    <name type="scientific">Sporichthya brevicatena</name>
    <dbReference type="NCBI Taxonomy" id="171442"/>
    <lineage>
        <taxon>Bacteria</taxon>
        <taxon>Bacillati</taxon>
        <taxon>Actinomycetota</taxon>
        <taxon>Actinomycetes</taxon>
        <taxon>Sporichthyales</taxon>
        <taxon>Sporichthyaceae</taxon>
        <taxon>Sporichthya</taxon>
    </lineage>
</organism>